<dbReference type="Proteomes" id="UP000737391">
    <property type="component" value="Unassembled WGS sequence"/>
</dbReference>
<evidence type="ECO:0000313" key="4">
    <source>
        <dbReference type="Proteomes" id="UP000737391"/>
    </source>
</evidence>
<feature type="compositionally biased region" description="Low complexity" evidence="1">
    <location>
        <begin position="239"/>
        <end position="248"/>
    </location>
</feature>
<dbReference type="PANTHER" id="PTHR12834:SF12">
    <property type="entry name" value="SIGNAL RECOGNITION PARTICLE 9 KDA PROTEIN"/>
    <property type="match status" value="1"/>
</dbReference>
<feature type="region of interest" description="Disordered" evidence="1">
    <location>
        <begin position="153"/>
        <end position="174"/>
    </location>
</feature>
<dbReference type="GO" id="GO:0006614">
    <property type="term" value="P:SRP-dependent cotranslational protein targeting to membrane"/>
    <property type="evidence" value="ECO:0007669"/>
    <property type="project" value="InterPro"/>
</dbReference>
<accession>A0A9P5B9L4</accession>
<dbReference type="EMBL" id="LUFC02000336">
    <property type="protein sequence ID" value="KAF4498522.1"/>
    <property type="molecule type" value="Genomic_DNA"/>
</dbReference>
<dbReference type="GO" id="GO:0005786">
    <property type="term" value="C:signal recognition particle, endoplasmic reticulum targeting"/>
    <property type="evidence" value="ECO:0007669"/>
    <property type="project" value="TreeGrafter"/>
</dbReference>
<protein>
    <submittedName>
        <fullName evidence="3">WD repeat</fullName>
    </submittedName>
</protein>
<gene>
    <name evidence="3" type="ORF">FAGAP_5313</name>
</gene>
<dbReference type="PANTHER" id="PTHR12834">
    <property type="entry name" value="SIGNAL RECOGNITION PARTICLE 9 KDA PROTEIN"/>
    <property type="match status" value="1"/>
</dbReference>
<keyword evidence="4" id="KW-1185">Reference proteome</keyword>
<evidence type="ECO:0000313" key="3">
    <source>
        <dbReference type="EMBL" id="KAF4498522.1"/>
    </source>
</evidence>
<evidence type="ECO:0000256" key="1">
    <source>
        <dbReference type="SAM" id="MobiDB-lite"/>
    </source>
</evidence>
<dbReference type="AlphaFoldDB" id="A0A9P5B9L4"/>
<feature type="region of interest" description="Disordered" evidence="1">
    <location>
        <begin position="224"/>
        <end position="262"/>
    </location>
</feature>
<dbReference type="Pfam" id="PF05486">
    <property type="entry name" value="SRP9-21"/>
    <property type="match status" value="1"/>
</dbReference>
<proteinExistence type="predicted"/>
<dbReference type="InterPro" id="IPR039914">
    <property type="entry name" value="SRP9-like"/>
</dbReference>
<sequence>MALHEDFQDQVNDIGRLCRGVVALSRSSPSLSPTIRISHLLNPTSFNFQLQDRERHCIYERPVGTLLAIDNQIREQDSQGKFIAGGGRSIAGPTIILKPKRDSTRHHLRHRDRRYNTTLDDMVYLKTSQEWLDQSVALLEARPATTLITTTYKLKPGPTRPDADGDTPVTKPPRGALVLKAYDPISGATIKYRTTKAQEVTRLIHASLGRLGRSMAAVPDVPEVTMADGDGATPVEESQAATPTPQAAQGGGGGKKKKKGKK</sequence>
<reference evidence="3" key="1">
    <citation type="submission" date="2020-01" db="EMBL/GenBank/DDBJ databases">
        <title>Identification and distribution of gene clusters putatively required for synthesis of sphingolipid metabolism inhibitors in phylogenetically diverse species of the filamentous fungus Fusarium.</title>
        <authorList>
            <person name="Kim H.-S."/>
            <person name="Busman M."/>
            <person name="Brown D.W."/>
            <person name="Divon H."/>
            <person name="Uhlig S."/>
            <person name="Proctor R.H."/>
        </authorList>
    </citation>
    <scope>NUCLEOTIDE SEQUENCE</scope>
    <source>
        <strain evidence="3">NRRL 31653</strain>
    </source>
</reference>
<dbReference type="OrthoDB" id="5419752at2759"/>
<organism evidence="3 4">
    <name type="scientific">Fusarium agapanthi</name>
    <dbReference type="NCBI Taxonomy" id="1803897"/>
    <lineage>
        <taxon>Eukaryota</taxon>
        <taxon>Fungi</taxon>
        <taxon>Dikarya</taxon>
        <taxon>Ascomycota</taxon>
        <taxon>Pezizomycotina</taxon>
        <taxon>Sordariomycetes</taxon>
        <taxon>Hypocreomycetidae</taxon>
        <taxon>Hypocreales</taxon>
        <taxon>Nectriaceae</taxon>
        <taxon>Fusarium</taxon>
        <taxon>Fusarium fujikuroi species complex</taxon>
    </lineage>
</organism>
<feature type="domain" description="SRP9" evidence="2">
    <location>
        <begin position="125"/>
        <end position="215"/>
    </location>
</feature>
<comment type="caution">
    <text evidence="3">The sequence shown here is derived from an EMBL/GenBank/DDBJ whole genome shotgun (WGS) entry which is preliminary data.</text>
</comment>
<name>A0A9P5B9L4_9HYPO</name>
<evidence type="ECO:0000259" key="2">
    <source>
        <dbReference type="Pfam" id="PF05486"/>
    </source>
</evidence>
<dbReference type="InterPro" id="IPR039432">
    <property type="entry name" value="SRP9_dom"/>
</dbReference>